<sequence>MIAHDKCFMWQTDSLCGENAWRFMVEIHENSARALIDLLRESGFVKKFPEDCRKLSSSEEMNEWRNTRFSAYRRDIGKTTNNIAPHTYYFAILLAKALIHIPMFTQR</sequence>
<keyword evidence="2" id="KW-1185">Reference proteome</keyword>
<accession>A0ABD6EWG8</accession>
<dbReference type="EMBL" id="JBGFUD010012343">
    <property type="protein sequence ID" value="MFH4983457.1"/>
    <property type="molecule type" value="Genomic_DNA"/>
</dbReference>
<comment type="caution">
    <text evidence="1">The sequence shown here is derived from an EMBL/GenBank/DDBJ whole genome shotgun (WGS) entry which is preliminary data.</text>
</comment>
<gene>
    <name evidence="1" type="ORF">AB6A40_010166</name>
</gene>
<evidence type="ECO:0000313" key="1">
    <source>
        <dbReference type="EMBL" id="MFH4983457.1"/>
    </source>
</evidence>
<name>A0ABD6EWG8_9BILA</name>
<dbReference type="Proteomes" id="UP001608902">
    <property type="component" value="Unassembled WGS sequence"/>
</dbReference>
<protein>
    <submittedName>
        <fullName evidence="1">Uncharacterized protein</fullName>
    </submittedName>
</protein>
<dbReference type="AlphaFoldDB" id="A0ABD6EWG8"/>
<evidence type="ECO:0000313" key="2">
    <source>
        <dbReference type="Proteomes" id="UP001608902"/>
    </source>
</evidence>
<reference evidence="1 2" key="1">
    <citation type="submission" date="2024-08" db="EMBL/GenBank/DDBJ databases">
        <title>Gnathostoma spinigerum genome.</title>
        <authorList>
            <person name="Gonzalez-Bertolin B."/>
            <person name="Monzon S."/>
            <person name="Zaballos A."/>
            <person name="Jimenez P."/>
            <person name="Dekumyoy P."/>
            <person name="Varona S."/>
            <person name="Cuesta I."/>
            <person name="Sumanam S."/>
            <person name="Adisakwattana P."/>
            <person name="Gasser R.B."/>
            <person name="Hernandez-Gonzalez A."/>
            <person name="Young N.D."/>
            <person name="Perteguer M.J."/>
        </authorList>
    </citation>
    <scope>NUCLEOTIDE SEQUENCE [LARGE SCALE GENOMIC DNA]</scope>
    <source>
        <strain evidence="1">AL3</strain>
        <tissue evidence="1">Liver</tissue>
    </source>
</reference>
<proteinExistence type="predicted"/>
<organism evidence="1 2">
    <name type="scientific">Gnathostoma spinigerum</name>
    <dbReference type="NCBI Taxonomy" id="75299"/>
    <lineage>
        <taxon>Eukaryota</taxon>
        <taxon>Metazoa</taxon>
        <taxon>Ecdysozoa</taxon>
        <taxon>Nematoda</taxon>
        <taxon>Chromadorea</taxon>
        <taxon>Rhabditida</taxon>
        <taxon>Spirurina</taxon>
        <taxon>Gnathostomatomorpha</taxon>
        <taxon>Gnathostomatoidea</taxon>
        <taxon>Gnathostomatidae</taxon>
        <taxon>Gnathostoma</taxon>
    </lineage>
</organism>